<protein>
    <submittedName>
        <fullName evidence="5">Hormone-sensitive lipase isoform X1</fullName>
    </submittedName>
</protein>
<reference evidence="5" key="1">
    <citation type="submission" date="2025-08" db="UniProtKB">
        <authorList>
            <consortium name="RefSeq"/>
        </authorList>
    </citation>
    <scope>IDENTIFICATION</scope>
    <source>
        <tissue evidence="5">Whole Larva</tissue>
    </source>
</reference>
<feature type="region of interest" description="Disordered" evidence="1">
    <location>
        <begin position="517"/>
        <end position="549"/>
    </location>
</feature>
<proteinExistence type="predicted"/>
<evidence type="ECO:0000256" key="1">
    <source>
        <dbReference type="SAM" id="MobiDB-lite"/>
    </source>
</evidence>
<name>A0ABM1NJE7_NICVS</name>
<accession>A0ABM1NJE7</accession>
<dbReference type="GeneID" id="108569775"/>
<feature type="domain" description="Alpha/beta hydrolase fold-3" evidence="3">
    <location>
        <begin position="648"/>
        <end position="711"/>
    </location>
</feature>
<feature type="domain" description="Alpha/beta hydrolase fold-3" evidence="3">
    <location>
        <begin position="336"/>
        <end position="443"/>
    </location>
</feature>
<dbReference type="Pfam" id="PF06350">
    <property type="entry name" value="HSL_N"/>
    <property type="match status" value="1"/>
</dbReference>
<dbReference type="InterPro" id="IPR013094">
    <property type="entry name" value="AB_hydrolase_3"/>
</dbReference>
<evidence type="ECO:0000259" key="2">
    <source>
        <dbReference type="Pfam" id="PF06350"/>
    </source>
</evidence>
<keyword evidence="4" id="KW-1185">Reference proteome</keyword>
<dbReference type="PANTHER" id="PTHR23025">
    <property type="entry name" value="TRIACYLGLYCEROL LIPASE"/>
    <property type="match status" value="1"/>
</dbReference>
<dbReference type="Gene3D" id="3.40.50.1820">
    <property type="entry name" value="alpha/beta hydrolase"/>
    <property type="match status" value="2"/>
</dbReference>
<dbReference type="InterPro" id="IPR010468">
    <property type="entry name" value="HSL_N"/>
</dbReference>
<feature type="domain" description="Hormone-sensitive lipase N-terminal" evidence="2">
    <location>
        <begin position="18"/>
        <end position="320"/>
    </location>
</feature>
<dbReference type="SUPFAM" id="SSF53474">
    <property type="entry name" value="alpha/beta-Hydrolases"/>
    <property type="match status" value="1"/>
</dbReference>
<dbReference type="InterPro" id="IPR029058">
    <property type="entry name" value="AB_hydrolase_fold"/>
</dbReference>
<gene>
    <name evidence="5" type="primary">LOC108569775</name>
</gene>
<feature type="compositionally biased region" description="Basic and acidic residues" evidence="1">
    <location>
        <begin position="537"/>
        <end position="549"/>
    </location>
</feature>
<organism evidence="4 5">
    <name type="scientific">Nicrophorus vespilloides</name>
    <name type="common">Boreal carrion beetle</name>
    <dbReference type="NCBI Taxonomy" id="110193"/>
    <lineage>
        <taxon>Eukaryota</taxon>
        <taxon>Metazoa</taxon>
        <taxon>Ecdysozoa</taxon>
        <taxon>Arthropoda</taxon>
        <taxon>Hexapoda</taxon>
        <taxon>Insecta</taxon>
        <taxon>Pterygota</taxon>
        <taxon>Neoptera</taxon>
        <taxon>Endopterygota</taxon>
        <taxon>Coleoptera</taxon>
        <taxon>Polyphaga</taxon>
        <taxon>Staphyliniformia</taxon>
        <taxon>Silphidae</taxon>
        <taxon>Nicrophorinae</taxon>
        <taxon>Nicrophorus</taxon>
    </lineage>
</organism>
<sequence>MMTETESSVDVPEENVNYAAFRDLCSNNAEYFCKDTTENGQRLYLSFMSMKDDIDLVLPLRDSIESVVHQYDYDEATPGNGYRSFLKILDSAIVHGIQVNKKVCLKRDSVLFRKSSITKEVEACAQLMSSVHTCLKHLQVLRKHSAKNELFAMEHSTPQDLIRLTDDINQYCFYGRPLGFQFTESIRGPLRFISLSMAIFSEAYYSDGSMLSKATNSVMTTTKYVSDPEQRAKRVVNIGNNADVDFCKAFWFLSESELMQYLPSIVAPSAAICKTINIPTEPITLNVNGKEIDIPIPMSHIGSKSVHVRLISYEAREGMVGEGKNTKMEPPSRGLLIHCHGGGFVSQSSKSHEVYLRQWAKELRIPILSIDYSLAPSAPYPRALEEIMYAYAWALKNCQLLGSTGERIIGAGDSAGANLLTAMSLKCIEIGVPTPHGLFLAYMPTYIGFIPSPARLLCKLDPLLPFGFLTRCLKAYVFGSRLNEKQNGSANGAISPDTTESFEEISESDLLELQAHKSPTSEMSDTLTYGSLTSQTDDTRDLSTIKEPDFTGSDTSQKFDLLDKFVLDSDTDTDGTKIAVLKQESVPATAAPAASSQFEFSLQGKVTSFVSKLRGRMSNLVQMKSSSSASMYLDVPQNPIEPEVYAMKPTDPYISPYCASDELLKQLPPMKIFTVHLDPCLDDCVSFAKRVKNLGNDVNLTILDGLPHGFLNFSLVCKEAYDAAKQCAHQISDLFDLDSLSPQT</sequence>
<evidence type="ECO:0000313" key="4">
    <source>
        <dbReference type="Proteomes" id="UP000695000"/>
    </source>
</evidence>
<evidence type="ECO:0000259" key="3">
    <source>
        <dbReference type="Pfam" id="PF07859"/>
    </source>
</evidence>
<dbReference type="RefSeq" id="XP_017786947.1">
    <property type="nucleotide sequence ID" value="XM_017931458.1"/>
</dbReference>
<feature type="compositionally biased region" description="Polar residues" evidence="1">
    <location>
        <begin position="517"/>
        <end position="536"/>
    </location>
</feature>
<dbReference type="Proteomes" id="UP000695000">
    <property type="component" value="Unplaced"/>
</dbReference>
<dbReference type="Pfam" id="PF07859">
    <property type="entry name" value="Abhydrolase_3"/>
    <property type="match status" value="2"/>
</dbReference>
<evidence type="ECO:0000313" key="5">
    <source>
        <dbReference type="RefSeq" id="XP_017786947.1"/>
    </source>
</evidence>
<dbReference type="PANTHER" id="PTHR23025:SF3">
    <property type="entry name" value="HORMONE-SENSITIVE LIPASE"/>
    <property type="match status" value="1"/>
</dbReference>